<feature type="transmembrane region" description="Helical" evidence="7">
    <location>
        <begin position="513"/>
        <end position="535"/>
    </location>
</feature>
<evidence type="ECO:0000313" key="9">
    <source>
        <dbReference type="Proteomes" id="UP000597762"/>
    </source>
</evidence>
<comment type="similarity">
    <text evidence="2 6">Belongs to the sodium:solute symporter (SSF) (TC 2.A.21) family.</text>
</comment>
<protein>
    <submittedName>
        <fullName evidence="8">Uncharacterized protein</fullName>
    </submittedName>
</protein>
<evidence type="ECO:0000256" key="7">
    <source>
        <dbReference type="SAM" id="Phobius"/>
    </source>
</evidence>
<feature type="transmembrane region" description="Helical" evidence="7">
    <location>
        <begin position="443"/>
        <end position="465"/>
    </location>
</feature>
<dbReference type="NCBIfam" id="TIGR00813">
    <property type="entry name" value="sss"/>
    <property type="match status" value="1"/>
</dbReference>
<feature type="transmembrane region" description="Helical" evidence="7">
    <location>
        <begin position="50"/>
        <end position="75"/>
    </location>
</feature>
<keyword evidence="5 7" id="KW-0472">Membrane</keyword>
<evidence type="ECO:0000256" key="1">
    <source>
        <dbReference type="ARBA" id="ARBA00004141"/>
    </source>
</evidence>
<dbReference type="AlphaFoldDB" id="A0A812C337"/>
<evidence type="ECO:0000313" key="8">
    <source>
        <dbReference type="EMBL" id="CAE1248578.1"/>
    </source>
</evidence>
<feature type="transmembrane region" description="Helical" evidence="7">
    <location>
        <begin position="472"/>
        <end position="493"/>
    </location>
</feature>
<feature type="transmembrane region" description="Helical" evidence="7">
    <location>
        <begin position="301"/>
        <end position="322"/>
    </location>
</feature>
<dbReference type="Proteomes" id="UP000597762">
    <property type="component" value="Unassembled WGS sequence"/>
</dbReference>
<dbReference type="InterPro" id="IPR001734">
    <property type="entry name" value="Na/solute_symporter"/>
</dbReference>
<evidence type="ECO:0000256" key="3">
    <source>
        <dbReference type="ARBA" id="ARBA00022692"/>
    </source>
</evidence>
<name>A0A812C337_ACAPH</name>
<evidence type="ECO:0000256" key="5">
    <source>
        <dbReference type="ARBA" id="ARBA00023136"/>
    </source>
</evidence>
<feature type="transmembrane region" description="Helical" evidence="7">
    <location>
        <begin position="369"/>
        <end position="389"/>
    </location>
</feature>
<evidence type="ECO:0000256" key="6">
    <source>
        <dbReference type="RuleBase" id="RU362091"/>
    </source>
</evidence>
<dbReference type="Pfam" id="PF00474">
    <property type="entry name" value="SSF"/>
    <property type="match status" value="1"/>
</dbReference>
<sequence>MENTNSTFSNFVHFHWGDSLTLGLYFLVVVCVGIWAIVRSRKNSAQDYFLASRSMTFFPIGASIFASNIGAPLFVGLSGSAAASGIGGMIFEWHAIPFILTLGWIFIPVFVACGVYTIPEYMEKRYGGKRLRLYLSVLSILLYIITKISVEMFAGALFIKMLFGWNMYASCILILAFSAFFTMVGGLTVVLITDALQTVVFIAGAFVLMAISLYKVGGYEALKTKYMDAVPSTVLLSNKTDDCGYPRSDSFSLLRDPVNSDYPWPGTLIFNIPSDIWFWCTDQIMVQRSLSAKNLSHAKGGSIVAGYLKILPFFMFVLPGMAARILFPDEVACIEPKICQSVCGNPSGCSNIAYPLLVMRILVPGLRGIMLAAMLAAVMSTMTSVFNSASSIFTMDLWTRFRKNASSLELLIVGRIIILVLAACAIIWIPIMQSGQASELWQYWQALMSAVGPPWGLVFLMGFFWKRTTEPAAFWGMLAGQLLGFARLVMTFAYKTPVCGSQDERPMFLRIHFLYIAAMETAVSAFVMVTLSFLTKPRTEEELCRVTWWTREQKKESNDPAQMNIENICFEDNSSWYLITTTVLRPFSSYESFQLQKAN</sequence>
<accession>A0A812C337</accession>
<dbReference type="PANTHER" id="PTHR11819:SF195">
    <property type="entry name" value="SODIUM_GLUCOSE COTRANSPORTER 4"/>
    <property type="match status" value="1"/>
</dbReference>
<feature type="transmembrane region" description="Helical" evidence="7">
    <location>
        <begin position="262"/>
        <end position="280"/>
    </location>
</feature>
<keyword evidence="4 7" id="KW-1133">Transmembrane helix</keyword>
<feature type="transmembrane region" description="Helical" evidence="7">
    <location>
        <begin position="410"/>
        <end position="431"/>
    </location>
</feature>
<organism evidence="8 9">
    <name type="scientific">Acanthosepion pharaonis</name>
    <name type="common">Pharaoh cuttlefish</name>
    <name type="synonym">Sepia pharaonis</name>
    <dbReference type="NCBI Taxonomy" id="158019"/>
    <lineage>
        <taxon>Eukaryota</taxon>
        <taxon>Metazoa</taxon>
        <taxon>Spiralia</taxon>
        <taxon>Lophotrochozoa</taxon>
        <taxon>Mollusca</taxon>
        <taxon>Cephalopoda</taxon>
        <taxon>Coleoidea</taxon>
        <taxon>Decapodiformes</taxon>
        <taxon>Sepiida</taxon>
        <taxon>Sepiina</taxon>
        <taxon>Sepiidae</taxon>
        <taxon>Acanthosepion</taxon>
    </lineage>
</organism>
<feature type="transmembrane region" description="Helical" evidence="7">
    <location>
        <begin position="20"/>
        <end position="38"/>
    </location>
</feature>
<comment type="subcellular location">
    <subcellularLocation>
        <location evidence="1">Membrane</location>
        <topology evidence="1">Multi-pass membrane protein</topology>
    </subcellularLocation>
</comment>
<keyword evidence="3 7" id="KW-0812">Transmembrane</keyword>
<feature type="transmembrane region" description="Helical" evidence="7">
    <location>
        <begin position="165"/>
        <end position="192"/>
    </location>
</feature>
<dbReference type="InterPro" id="IPR038377">
    <property type="entry name" value="Na/Glc_symporter_sf"/>
</dbReference>
<proteinExistence type="inferred from homology"/>
<evidence type="ECO:0000256" key="4">
    <source>
        <dbReference type="ARBA" id="ARBA00022989"/>
    </source>
</evidence>
<dbReference type="PROSITE" id="PS50283">
    <property type="entry name" value="NA_SOLUT_SYMP_3"/>
    <property type="match status" value="1"/>
</dbReference>
<dbReference type="GO" id="GO:0005886">
    <property type="term" value="C:plasma membrane"/>
    <property type="evidence" value="ECO:0007669"/>
    <property type="project" value="TreeGrafter"/>
</dbReference>
<dbReference type="EMBL" id="CAHIKZ030001001">
    <property type="protein sequence ID" value="CAE1248578.1"/>
    <property type="molecule type" value="Genomic_DNA"/>
</dbReference>
<comment type="caution">
    <text evidence="8">The sequence shown here is derived from an EMBL/GenBank/DDBJ whole genome shotgun (WGS) entry which is preliminary data.</text>
</comment>
<reference evidence="8" key="1">
    <citation type="submission" date="2021-01" db="EMBL/GenBank/DDBJ databases">
        <authorList>
            <person name="Li R."/>
            <person name="Bekaert M."/>
        </authorList>
    </citation>
    <scope>NUCLEOTIDE SEQUENCE</scope>
    <source>
        <strain evidence="8">Farmed</strain>
    </source>
</reference>
<keyword evidence="9" id="KW-1185">Reference proteome</keyword>
<feature type="transmembrane region" description="Helical" evidence="7">
    <location>
        <begin position="131"/>
        <end position="159"/>
    </location>
</feature>
<dbReference type="OrthoDB" id="6132759at2759"/>
<dbReference type="PANTHER" id="PTHR11819">
    <property type="entry name" value="SOLUTE CARRIER FAMILY 5"/>
    <property type="match status" value="1"/>
</dbReference>
<feature type="transmembrane region" description="Helical" evidence="7">
    <location>
        <begin position="199"/>
        <end position="217"/>
    </location>
</feature>
<dbReference type="Gene3D" id="1.20.1730.10">
    <property type="entry name" value="Sodium/glucose cotransporter"/>
    <property type="match status" value="1"/>
</dbReference>
<evidence type="ECO:0000256" key="2">
    <source>
        <dbReference type="ARBA" id="ARBA00006434"/>
    </source>
</evidence>
<dbReference type="GO" id="GO:0005412">
    <property type="term" value="F:D-glucose:sodium symporter activity"/>
    <property type="evidence" value="ECO:0007669"/>
    <property type="project" value="TreeGrafter"/>
</dbReference>
<gene>
    <name evidence="8" type="ORF">SPHA_26205</name>
</gene>
<feature type="transmembrane region" description="Helical" evidence="7">
    <location>
        <begin position="95"/>
        <end position="119"/>
    </location>
</feature>